<dbReference type="InterPro" id="IPR012336">
    <property type="entry name" value="Thioredoxin-like_fold"/>
</dbReference>
<evidence type="ECO:0000256" key="5">
    <source>
        <dbReference type="ARBA" id="ARBA00023284"/>
    </source>
</evidence>
<evidence type="ECO:0000256" key="6">
    <source>
        <dbReference type="SAM" id="MobiDB-lite"/>
    </source>
</evidence>
<accession>D6Z9F6</accession>
<dbReference type="InterPro" id="IPR036249">
    <property type="entry name" value="Thioredoxin-like_sf"/>
</dbReference>
<dbReference type="SUPFAM" id="SSF52833">
    <property type="entry name" value="Thioredoxin-like"/>
    <property type="match status" value="1"/>
</dbReference>
<feature type="signal peptide" evidence="7">
    <location>
        <begin position="1"/>
        <end position="29"/>
    </location>
</feature>
<dbReference type="Proteomes" id="UP000002247">
    <property type="component" value="Chromosome"/>
</dbReference>
<evidence type="ECO:0000313" key="10">
    <source>
        <dbReference type="Proteomes" id="UP000002247"/>
    </source>
</evidence>
<keyword evidence="3" id="KW-0560">Oxidoreductase</keyword>
<dbReference type="Gene3D" id="3.40.30.10">
    <property type="entry name" value="Glutaredoxin"/>
    <property type="match status" value="1"/>
</dbReference>
<evidence type="ECO:0000256" key="4">
    <source>
        <dbReference type="ARBA" id="ARBA00023157"/>
    </source>
</evidence>
<organism evidence="9 10">
    <name type="scientific">Segniliparus rotundus (strain ATCC BAA-972 / CDC 1076 / CIP 108378 / DSM 44985 / JCM 13578)</name>
    <dbReference type="NCBI Taxonomy" id="640132"/>
    <lineage>
        <taxon>Bacteria</taxon>
        <taxon>Bacillati</taxon>
        <taxon>Actinomycetota</taxon>
        <taxon>Actinomycetes</taxon>
        <taxon>Mycobacteriales</taxon>
        <taxon>Segniliparaceae</taxon>
        <taxon>Segniliparus</taxon>
    </lineage>
</organism>
<gene>
    <name evidence="9" type="ordered locus">Srot_2133</name>
</gene>
<dbReference type="HOGENOM" id="CLU_000288_47_3_11"/>
<sequence length="213" mass="22761">MRNVLGFRRVLLMPILLVLSVVPVPRAGADPADTAVATIGDDGAPVVIDVYEDYLCPYSAAFEQEFGARLIEAAASGKLSVRYHMLRFLDPRSASGDYSSRAAGAALALFERDPEDFAPLHQRLFAQETQPKEHGKSDLSNEQLAKIADDLGADPGAVSAIADGAQTAAAEDLAEQSADELRQSTGQVSVPTVVKDGKPVDVDDKNWLRKLLG</sequence>
<dbReference type="STRING" id="640132.Srot_2133"/>
<dbReference type="EMBL" id="CP001958">
    <property type="protein sequence ID" value="ADG98586.1"/>
    <property type="molecule type" value="Genomic_DNA"/>
</dbReference>
<dbReference type="Pfam" id="PF13462">
    <property type="entry name" value="Thioredoxin_4"/>
    <property type="match status" value="1"/>
</dbReference>
<evidence type="ECO:0000256" key="2">
    <source>
        <dbReference type="ARBA" id="ARBA00022729"/>
    </source>
</evidence>
<comment type="similarity">
    <text evidence="1">Belongs to the thioredoxin family. DsbA subfamily.</text>
</comment>
<keyword evidence="2 7" id="KW-0732">Signal</keyword>
<reference evidence="9 10" key="1">
    <citation type="journal article" date="2010" name="Stand. Genomic Sci.">
        <title>Complete genome sequence of Segniliparus rotundus type strain (CDC 1076).</title>
        <authorList>
            <person name="Sikorski J."/>
            <person name="Lapidus A."/>
            <person name="Copeland A."/>
            <person name="Misra M."/>
            <person name="Glavina Del Rio T."/>
            <person name="Nolan M."/>
            <person name="Lucas S."/>
            <person name="Chen F."/>
            <person name="Tice H."/>
            <person name="Cheng J.F."/>
            <person name="Jando M."/>
            <person name="Schneider S."/>
            <person name="Bruce D."/>
            <person name="Goodwin L."/>
            <person name="Pitluck S."/>
            <person name="Liolios K."/>
            <person name="Mikhailova N."/>
            <person name="Pati A."/>
            <person name="Ivanova N."/>
            <person name="Mavromatis K."/>
            <person name="Chen A."/>
            <person name="Palaniappan K."/>
            <person name="Chertkov O."/>
            <person name="Land M."/>
            <person name="Hauser L."/>
            <person name="Chang Y.J."/>
            <person name="Jeffries C.D."/>
            <person name="Brettin T."/>
            <person name="Detter J.C."/>
            <person name="Han C."/>
            <person name="Rohde M."/>
            <person name="Goker M."/>
            <person name="Bristow J."/>
            <person name="Eisen J.A."/>
            <person name="Markowitz V."/>
            <person name="Hugenholtz P."/>
            <person name="Kyrpides N.C."/>
            <person name="Klenk H.P."/>
        </authorList>
    </citation>
    <scope>NUCLEOTIDE SEQUENCE [LARGE SCALE GENOMIC DNA]</scope>
    <source>
        <strain evidence="10">ATCC BAA-972 / CDC 1076 / CIP 108378 / DSM 44985 / JCM 13578</strain>
    </source>
</reference>
<feature type="region of interest" description="Disordered" evidence="6">
    <location>
        <begin position="172"/>
        <end position="199"/>
    </location>
</feature>
<name>D6Z9F6_SEGRD</name>
<dbReference type="eggNOG" id="COG1651">
    <property type="taxonomic scope" value="Bacteria"/>
</dbReference>
<evidence type="ECO:0000256" key="1">
    <source>
        <dbReference type="ARBA" id="ARBA00005791"/>
    </source>
</evidence>
<evidence type="ECO:0000256" key="7">
    <source>
        <dbReference type="SAM" id="SignalP"/>
    </source>
</evidence>
<dbReference type="AlphaFoldDB" id="D6Z9F6"/>
<dbReference type="PANTHER" id="PTHR13887:SF14">
    <property type="entry name" value="DISULFIDE BOND FORMATION PROTEIN D"/>
    <property type="match status" value="1"/>
</dbReference>
<dbReference type="GO" id="GO:0016491">
    <property type="term" value="F:oxidoreductase activity"/>
    <property type="evidence" value="ECO:0007669"/>
    <property type="project" value="UniProtKB-KW"/>
</dbReference>
<protein>
    <submittedName>
        <fullName evidence="9">DSBA oxidoreductase</fullName>
    </submittedName>
</protein>
<dbReference type="KEGG" id="srt:Srot_2133"/>
<dbReference type="PANTHER" id="PTHR13887">
    <property type="entry name" value="GLUTATHIONE S-TRANSFERASE KAPPA"/>
    <property type="match status" value="1"/>
</dbReference>
<evidence type="ECO:0000259" key="8">
    <source>
        <dbReference type="Pfam" id="PF13462"/>
    </source>
</evidence>
<keyword evidence="5" id="KW-0676">Redox-active center</keyword>
<keyword evidence="4" id="KW-1015">Disulfide bond</keyword>
<keyword evidence="10" id="KW-1185">Reference proteome</keyword>
<feature type="domain" description="Thioredoxin-like fold" evidence="8">
    <location>
        <begin position="38"/>
        <end position="202"/>
    </location>
</feature>
<feature type="chain" id="PRO_5003091441" evidence="7">
    <location>
        <begin position="30"/>
        <end position="213"/>
    </location>
</feature>
<dbReference type="CDD" id="cd02972">
    <property type="entry name" value="DsbA_family"/>
    <property type="match status" value="1"/>
</dbReference>
<evidence type="ECO:0000256" key="3">
    <source>
        <dbReference type="ARBA" id="ARBA00023002"/>
    </source>
</evidence>
<evidence type="ECO:0000313" key="9">
    <source>
        <dbReference type="EMBL" id="ADG98586.1"/>
    </source>
</evidence>
<proteinExistence type="inferred from homology"/>